<organism evidence="1 2">
    <name type="scientific">Xenoophorus captivus</name>
    <dbReference type="NCBI Taxonomy" id="1517983"/>
    <lineage>
        <taxon>Eukaryota</taxon>
        <taxon>Metazoa</taxon>
        <taxon>Chordata</taxon>
        <taxon>Craniata</taxon>
        <taxon>Vertebrata</taxon>
        <taxon>Euteleostomi</taxon>
        <taxon>Actinopterygii</taxon>
        <taxon>Neopterygii</taxon>
        <taxon>Teleostei</taxon>
        <taxon>Neoteleostei</taxon>
        <taxon>Acanthomorphata</taxon>
        <taxon>Ovalentaria</taxon>
        <taxon>Atherinomorphae</taxon>
        <taxon>Cyprinodontiformes</taxon>
        <taxon>Goodeidae</taxon>
        <taxon>Xenoophorus</taxon>
    </lineage>
</organism>
<evidence type="ECO:0000313" key="1">
    <source>
        <dbReference type="EMBL" id="MEQ2207028.1"/>
    </source>
</evidence>
<sequence length="109" mass="12479">MLLLEMDRDKRHLDLGTIQHDGVNHKKAVAAKLNFNKHSLSHMHRGSVKDDHNEYHGEVLHLWGPANDEGSHVSTRTNWDSEKSNVMIDGKGRHLSGGWNCWQEITSNY</sequence>
<proteinExistence type="predicted"/>
<dbReference type="Proteomes" id="UP001434883">
    <property type="component" value="Unassembled WGS sequence"/>
</dbReference>
<protein>
    <submittedName>
        <fullName evidence="1">Uncharacterized protein</fullName>
    </submittedName>
</protein>
<dbReference type="EMBL" id="JAHRIN010043690">
    <property type="protein sequence ID" value="MEQ2207028.1"/>
    <property type="molecule type" value="Genomic_DNA"/>
</dbReference>
<keyword evidence="2" id="KW-1185">Reference proteome</keyword>
<accession>A0ABV0RHK8</accession>
<reference evidence="1 2" key="1">
    <citation type="submission" date="2021-06" db="EMBL/GenBank/DDBJ databases">
        <authorList>
            <person name="Palmer J.M."/>
        </authorList>
    </citation>
    <scope>NUCLEOTIDE SEQUENCE [LARGE SCALE GENOMIC DNA]</scope>
    <source>
        <strain evidence="1 2">XC_2019</strain>
        <tissue evidence="1">Muscle</tissue>
    </source>
</reference>
<comment type="caution">
    <text evidence="1">The sequence shown here is derived from an EMBL/GenBank/DDBJ whole genome shotgun (WGS) entry which is preliminary data.</text>
</comment>
<gene>
    <name evidence="1" type="ORF">XENOCAPTIV_006157</name>
</gene>
<evidence type="ECO:0000313" key="2">
    <source>
        <dbReference type="Proteomes" id="UP001434883"/>
    </source>
</evidence>
<name>A0ABV0RHK8_9TELE</name>